<name>A0A0F3GYF6_9BACT</name>
<dbReference type="AlphaFoldDB" id="A0A0F3GYF6"/>
<evidence type="ECO:0000313" key="2">
    <source>
        <dbReference type="Proteomes" id="UP000033423"/>
    </source>
</evidence>
<accession>A0A0F3GYF6</accession>
<proteinExistence type="predicted"/>
<dbReference type="EMBL" id="LACI01000389">
    <property type="protein sequence ID" value="KJU86941.1"/>
    <property type="molecule type" value="Genomic_DNA"/>
</dbReference>
<protein>
    <submittedName>
        <fullName evidence="1">Hemophilus-specific protein</fullName>
    </submittedName>
</protein>
<comment type="caution">
    <text evidence="1">The sequence shown here is derived from an EMBL/GenBank/DDBJ whole genome shotgun (WGS) entry which is preliminary data.</text>
</comment>
<organism evidence="1 2">
    <name type="scientific">Candidatus Magnetobacterium bavaricum</name>
    <dbReference type="NCBI Taxonomy" id="29290"/>
    <lineage>
        <taxon>Bacteria</taxon>
        <taxon>Pseudomonadati</taxon>
        <taxon>Nitrospirota</taxon>
        <taxon>Thermodesulfovibrionia</taxon>
        <taxon>Thermodesulfovibrionales</taxon>
        <taxon>Candidatus Magnetobacteriaceae</taxon>
        <taxon>Candidatus Magnetobacterium</taxon>
    </lineage>
</organism>
<evidence type="ECO:0000313" key="1">
    <source>
        <dbReference type="EMBL" id="KJU86941.1"/>
    </source>
</evidence>
<feature type="non-terminal residue" evidence="1">
    <location>
        <position position="156"/>
    </location>
</feature>
<gene>
    <name evidence="1" type="ORF">MBAV_000865</name>
</gene>
<sequence length="156" mass="18132">MSNLTAYIRDCWEAARQARLSVTEQMQRSLDQRDGRYTADKLQSIRKMKGSDLYMLVTKSKCRDAEAWLKDILIQPGLRPWDLTPCNSGRDEQDQERPGVPKNQDAIFEAVDGMRDCINDQFIEGGWYRAFEELLYDMVTFKAGFIKGPILRKERT</sequence>
<keyword evidence="2" id="KW-1185">Reference proteome</keyword>
<reference evidence="1 2" key="1">
    <citation type="submission" date="2015-02" db="EMBL/GenBank/DDBJ databases">
        <title>Single-cell genomics of uncultivated deep-branching MTB reveals a conserved set of magnetosome genes.</title>
        <authorList>
            <person name="Kolinko S."/>
            <person name="Richter M."/>
            <person name="Glockner F.O."/>
            <person name="Brachmann A."/>
            <person name="Schuler D."/>
        </authorList>
    </citation>
    <scope>NUCLEOTIDE SEQUENCE [LARGE SCALE GENOMIC DNA]</scope>
    <source>
        <strain evidence="1">TM-1</strain>
    </source>
</reference>
<dbReference type="Proteomes" id="UP000033423">
    <property type="component" value="Unassembled WGS sequence"/>
</dbReference>